<dbReference type="Proteomes" id="UP000326757">
    <property type="component" value="Unassembled WGS sequence"/>
</dbReference>
<keyword evidence="2" id="KW-1185">Reference proteome</keyword>
<comment type="caution">
    <text evidence="1">The sequence shown here is derived from an EMBL/GenBank/DDBJ whole genome shotgun (WGS) entry which is preliminary data.</text>
</comment>
<gene>
    <name evidence="1" type="ORF">EYC80_002465</name>
</gene>
<name>A0A5N6K3Z7_MONLA</name>
<evidence type="ECO:0000313" key="2">
    <source>
        <dbReference type="Proteomes" id="UP000326757"/>
    </source>
</evidence>
<sequence>MRRWGGSMIRRMRRVRSIRRGSLFWRRSYFVMLVRGEGKGAGCEGGTKWGDGRERGVEIFCKGKMEVVESRERERDGKEMEYLCWVSLTHNTYERNDFWSSEMGIANCEDGLGFTLHTHGRVFHEGECLWLIPKYGRMGMGAWIWHGYGYGFGMRKCGISFGVLVVSFDTYRYNDMI</sequence>
<reference evidence="1 2" key="1">
    <citation type="submission" date="2019-06" db="EMBL/GenBank/DDBJ databases">
        <title>Genome Sequence of the Brown Rot Fungal Pathogen Monilinia laxa.</title>
        <authorList>
            <person name="De Miccolis Angelini R.M."/>
            <person name="Landi L."/>
            <person name="Abate D."/>
            <person name="Pollastro S."/>
            <person name="Romanazzi G."/>
            <person name="Faretra F."/>
        </authorList>
    </citation>
    <scope>NUCLEOTIDE SEQUENCE [LARGE SCALE GENOMIC DNA]</scope>
    <source>
        <strain evidence="1 2">Mlax316</strain>
    </source>
</reference>
<protein>
    <submittedName>
        <fullName evidence="1">Uncharacterized protein</fullName>
    </submittedName>
</protein>
<accession>A0A5N6K3Z7</accession>
<proteinExistence type="predicted"/>
<dbReference type="EMBL" id="VIGI01000008">
    <property type="protein sequence ID" value="KAB8297076.1"/>
    <property type="molecule type" value="Genomic_DNA"/>
</dbReference>
<dbReference type="AlphaFoldDB" id="A0A5N6K3Z7"/>
<evidence type="ECO:0000313" key="1">
    <source>
        <dbReference type="EMBL" id="KAB8297076.1"/>
    </source>
</evidence>
<organism evidence="1 2">
    <name type="scientific">Monilinia laxa</name>
    <name type="common">Brown rot fungus</name>
    <name type="synonym">Sclerotinia laxa</name>
    <dbReference type="NCBI Taxonomy" id="61186"/>
    <lineage>
        <taxon>Eukaryota</taxon>
        <taxon>Fungi</taxon>
        <taxon>Dikarya</taxon>
        <taxon>Ascomycota</taxon>
        <taxon>Pezizomycotina</taxon>
        <taxon>Leotiomycetes</taxon>
        <taxon>Helotiales</taxon>
        <taxon>Sclerotiniaceae</taxon>
        <taxon>Monilinia</taxon>
    </lineage>
</organism>